<reference evidence="6 7" key="1">
    <citation type="submission" date="2019-06" db="EMBL/GenBank/DDBJ databases">
        <title>Sequencing the genomes of 1000 actinobacteria strains.</title>
        <authorList>
            <person name="Klenk H.-P."/>
        </authorList>
    </citation>
    <scope>NUCLEOTIDE SEQUENCE [LARGE SCALE GENOMIC DNA]</scope>
    <source>
        <strain evidence="6 7">DSM 12335</strain>
    </source>
</reference>
<dbReference type="Proteomes" id="UP000319516">
    <property type="component" value="Unassembled WGS sequence"/>
</dbReference>
<organism evidence="6 7">
    <name type="scientific">Ornithinicoccus hortensis</name>
    <dbReference type="NCBI Taxonomy" id="82346"/>
    <lineage>
        <taxon>Bacteria</taxon>
        <taxon>Bacillati</taxon>
        <taxon>Actinomycetota</taxon>
        <taxon>Actinomycetes</taxon>
        <taxon>Micrococcales</taxon>
        <taxon>Intrasporangiaceae</taxon>
        <taxon>Ornithinicoccus</taxon>
    </lineage>
</organism>
<name>A0A542YQY9_9MICO</name>
<protein>
    <submittedName>
        <fullName evidence="6">Biotin transport system permease protein</fullName>
    </submittedName>
</protein>
<evidence type="ECO:0000256" key="1">
    <source>
        <dbReference type="ARBA" id="ARBA00004141"/>
    </source>
</evidence>
<dbReference type="AlphaFoldDB" id="A0A542YQY9"/>
<accession>A0A542YQY9</accession>
<sequence length="219" mass="23264">MSSSWGSGAARLIGVHWPGDSWLHRLPAGAKVGGLVVAVAVLLWMDEPYAVGAALLLSLLVLASARVPWRWLGAPARAVGLMLLLVGAFQVWVLGWEAAVVGVCRIAAMLVLAWTVSLTTPVTAMLDLLRRLLGPLRLVRVDPDRVAMTIALAIRSIPLVLAAVEQADQARLARGQRRSLTALVVPTVVRTVRISDALGDALIARGYGAEEPAPRRGAE</sequence>
<dbReference type="GO" id="GO:0005886">
    <property type="term" value="C:plasma membrane"/>
    <property type="evidence" value="ECO:0007669"/>
    <property type="project" value="TreeGrafter"/>
</dbReference>
<evidence type="ECO:0000256" key="4">
    <source>
        <dbReference type="ARBA" id="ARBA00023136"/>
    </source>
</evidence>
<feature type="transmembrane region" description="Helical" evidence="5">
    <location>
        <begin position="51"/>
        <end position="69"/>
    </location>
</feature>
<dbReference type="PANTHER" id="PTHR33514">
    <property type="entry name" value="PROTEIN ABCI12, CHLOROPLASTIC"/>
    <property type="match status" value="1"/>
</dbReference>
<keyword evidence="3 5" id="KW-1133">Transmembrane helix</keyword>
<evidence type="ECO:0000256" key="3">
    <source>
        <dbReference type="ARBA" id="ARBA00022989"/>
    </source>
</evidence>
<evidence type="ECO:0000313" key="7">
    <source>
        <dbReference type="Proteomes" id="UP000319516"/>
    </source>
</evidence>
<evidence type="ECO:0000256" key="5">
    <source>
        <dbReference type="SAM" id="Phobius"/>
    </source>
</evidence>
<dbReference type="PANTHER" id="PTHR33514:SF13">
    <property type="entry name" value="PROTEIN ABCI12, CHLOROPLASTIC"/>
    <property type="match status" value="1"/>
</dbReference>
<keyword evidence="2 5" id="KW-0812">Transmembrane</keyword>
<evidence type="ECO:0000313" key="6">
    <source>
        <dbReference type="EMBL" id="TQL50498.1"/>
    </source>
</evidence>
<feature type="transmembrane region" description="Helical" evidence="5">
    <location>
        <begin position="106"/>
        <end position="126"/>
    </location>
</feature>
<proteinExistence type="predicted"/>
<gene>
    <name evidence="6" type="ORF">FB467_1609</name>
</gene>
<keyword evidence="4 5" id="KW-0472">Membrane</keyword>
<evidence type="ECO:0000256" key="2">
    <source>
        <dbReference type="ARBA" id="ARBA00022692"/>
    </source>
</evidence>
<dbReference type="OrthoDB" id="509049at2"/>
<dbReference type="RefSeq" id="WP_141784628.1">
    <property type="nucleotide sequence ID" value="NZ_BAAAIK010000002.1"/>
</dbReference>
<feature type="transmembrane region" description="Helical" evidence="5">
    <location>
        <begin position="75"/>
        <end position="94"/>
    </location>
</feature>
<dbReference type="InterPro" id="IPR003339">
    <property type="entry name" value="ABC/ECF_trnsptr_transmembrane"/>
</dbReference>
<dbReference type="EMBL" id="VFOP01000001">
    <property type="protein sequence ID" value="TQL50498.1"/>
    <property type="molecule type" value="Genomic_DNA"/>
</dbReference>
<comment type="caution">
    <text evidence="6">The sequence shown here is derived from an EMBL/GenBank/DDBJ whole genome shotgun (WGS) entry which is preliminary data.</text>
</comment>
<feature type="transmembrane region" description="Helical" evidence="5">
    <location>
        <begin position="26"/>
        <end position="44"/>
    </location>
</feature>
<keyword evidence="7" id="KW-1185">Reference proteome</keyword>
<dbReference type="Pfam" id="PF02361">
    <property type="entry name" value="CbiQ"/>
    <property type="match status" value="1"/>
</dbReference>
<comment type="subcellular location">
    <subcellularLocation>
        <location evidence="1">Membrane</location>
        <topology evidence="1">Multi-pass membrane protein</topology>
    </subcellularLocation>
</comment>